<sequence>MFEVKMTINGKPMTESNIQSELEKAMLEAVVEGIKETVESAVSKDEASQIRIDVIGTDIEDLSFEISGPDEIVAKIEAALAE</sequence>
<evidence type="ECO:0000313" key="1">
    <source>
        <dbReference type="EMBL" id="MDC5743290.1"/>
    </source>
</evidence>
<gene>
    <name evidence="2" type="ORF">AZ468_24525</name>
    <name evidence="1" type="ORF">OPW20_24815</name>
</gene>
<dbReference type="Proteomes" id="UP000094761">
    <property type="component" value="Unassembled WGS sequence"/>
</dbReference>
<proteinExistence type="predicted"/>
<evidence type="ECO:0000313" key="2">
    <source>
        <dbReference type="EMBL" id="OAM96854.1"/>
    </source>
</evidence>
<evidence type="ECO:0000313" key="4">
    <source>
        <dbReference type="Proteomes" id="UP001150001"/>
    </source>
</evidence>
<dbReference type="OrthoDB" id="9785113at2"/>
<organism evidence="2 3">
    <name type="scientific">Vibrio europaeus</name>
    <dbReference type="NCBI Taxonomy" id="300876"/>
    <lineage>
        <taxon>Bacteria</taxon>
        <taxon>Pseudomonadati</taxon>
        <taxon>Pseudomonadota</taxon>
        <taxon>Gammaproteobacteria</taxon>
        <taxon>Vibrionales</taxon>
        <taxon>Vibrionaceae</taxon>
        <taxon>Vibrio</taxon>
        <taxon>Vibrio oreintalis group</taxon>
    </lineage>
</organism>
<evidence type="ECO:0000313" key="3">
    <source>
        <dbReference type="Proteomes" id="UP000094761"/>
    </source>
</evidence>
<protein>
    <submittedName>
        <fullName evidence="2">Uncharacterized protein</fullName>
    </submittedName>
</protein>
<reference evidence="1" key="2">
    <citation type="submission" date="2022-11" db="EMBL/GenBank/DDBJ databases">
        <title>Role of the vibriolysin VemA secreted by the emergent pathogen Vibrio europaeus in the colonization of Manila clam mucus.</title>
        <authorList>
            <person name="Martinez C."/>
            <person name="Rodriguez S."/>
            <person name="Vences A."/>
            <person name="Barja J.L."/>
            <person name="Toranzo A.E."/>
            <person name="Dubert J."/>
        </authorList>
    </citation>
    <scope>NUCLEOTIDE SEQUENCE</scope>
    <source>
        <strain evidence="1">3454</strain>
    </source>
</reference>
<dbReference type="AlphaFoldDB" id="A0A178J3Y4"/>
<dbReference type="GeneID" id="78078888"/>
<reference evidence="2 3" key="1">
    <citation type="submission" date="2016-03" db="EMBL/GenBank/DDBJ databases">
        <title>Draft genome sequence of the Vibrio tubiashii subs. europaeus.</title>
        <authorList>
            <person name="Spinard E."/>
            <person name="Dubert J."/>
            <person name="Nelson D.R."/>
            <person name="Barja J.L."/>
        </authorList>
    </citation>
    <scope>NUCLEOTIDE SEQUENCE [LARGE SCALE GENOMIC DNA]</scope>
    <source>
        <strain evidence="3">PP-638</strain>
        <strain evidence="2">PP2-638</strain>
        <plasmid evidence="2">p251_like</plasmid>
    </source>
</reference>
<dbReference type="EMBL" id="JAPFIT010000033">
    <property type="protein sequence ID" value="MDC5743290.1"/>
    <property type="molecule type" value="Genomic_DNA"/>
</dbReference>
<geneLocation type="plasmid" evidence="2">
    <name>p251_like</name>
</geneLocation>
<keyword evidence="2" id="KW-0614">Plasmid</keyword>
<dbReference type="EMBL" id="LUAX01000008">
    <property type="protein sequence ID" value="OAM96854.1"/>
    <property type="molecule type" value="Genomic_DNA"/>
</dbReference>
<comment type="caution">
    <text evidence="2">The sequence shown here is derived from an EMBL/GenBank/DDBJ whole genome shotgun (WGS) entry which is preliminary data.</text>
</comment>
<name>A0A178J3Y4_9VIBR</name>
<dbReference type="RefSeq" id="WP_069669847.1">
    <property type="nucleotide sequence ID" value="NZ_JAPFIM010000025.1"/>
</dbReference>
<keyword evidence="4" id="KW-1185">Reference proteome</keyword>
<accession>A0A178J3Y4</accession>
<dbReference type="Proteomes" id="UP001150001">
    <property type="component" value="Unassembled WGS sequence"/>
</dbReference>